<reference evidence="2 3" key="1">
    <citation type="journal article" date="2015" name="Genome Biol. Evol.">
        <title>The genome of winter moth (Operophtera brumata) provides a genomic perspective on sexual dimorphism and phenology.</title>
        <authorList>
            <person name="Derks M.F."/>
            <person name="Smit S."/>
            <person name="Salis L."/>
            <person name="Schijlen E."/>
            <person name="Bossers A."/>
            <person name="Mateman C."/>
            <person name="Pijl A.S."/>
            <person name="de Ridder D."/>
            <person name="Groenen M.A."/>
            <person name="Visser M.E."/>
            <person name="Megens H.J."/>
        </authorList>
    </citation>
    <scope>NUCLEOTIDE SEQUENCE [LARGE SCALE GENOMIC DNA]</scope>
    <source>
        <strain evidence="2">WM2013NL</strain>
        <tissue evidence="2">Head and thorax</tissue>
    </source>
</reference>
<evidence type="ECO:0000256" key="1">
    <source>
        <dbReference type="SAM" id="MobiDB-lite"/>
    </source>
</evidence>
<feature type="region of interest" description="Disordered" evidence="1">
    <location>
        <begin position="1"/>
        <end position="44"/>
    </location>
</feature>
<organism evidence="2 3">
    <name type="scientific">Operophtera brumata</name>
    <name type="common">Winter moth</name>
    <name type="synonym">Phalaena brumata</name>
    <dbReference type="NCBI Taxonomy" id="104452"/>
    <lineage>
        <taxon>Eukaryota</taxon>
        <taxon>Metazoa</taxon>
        <taxon>Ecdysozoa</taxon>
        <taxon>Arthropoda</taxon>
        <taxon>Hexapoda</taxon>
        <taxon>Insecta</taxon>
        <taxon>Pterygota</taxon>
        <taxon>Neoptera</taxon>
        <taxon>Endopterygota</taxon>
        <taxon>Lepidoptera</taxon>
        <taxon>Glossata</taxon>
        <taxon>Ditrysia</taxon>
        <taxon>Geometroidea</taxon>
        <taxon>Geometridae</taxon>
        <taxon>Larentiinae</taxon>
        <taxon>Operophtera</taxon>
    </lineage>
</organism>
<evidence type="ECO:0000313" key="2">
    <source>
        <dbReference type="EMBL" id="KOB73656.1"/>
    </source>
</evidence>
<gene>
    <name evidence="2" type="ORF">OBRU01_10410</name>
</gene>
<dbReference type="AlphaFoldDB" id="A0A0L7LEQ3"/>
<sequence length="64" mass="6966">MCLSSGMGGEACACSPTPPRLMPAPEPDLLYDHHSSEEELESRPGVLNLSKSRQTVALEVRDRL</sequence>
<keyword evidence="3" id="KW-1185">Reference proteome</keyword>
<dbReference type="Proteomes" id="UP000037510">
    <property type="component" value="Unassembled WGS sequence"/>
</dbReference>
<dbReference type="EMBL" id="JTDY01001524">
    <property type="protein sequence ID" value="KOB73656.1"/>
    <property type="molecule type" value="Genomic_DNA"/>
</dbReference>
<proteinExistence type="predicted"/>
<comment type="caution">
    <text evidence="2">The sequence shown here is derived from an EMBL/GenBank/DDBJ whole genome shotgun (WGS) entry which is preliminary data.</text>
</comment>
<protein>
    <submittedName>
        <fullName evidence="2">Inositol polyphosphate</fullName>
    </submittedName>
</protein>
<name>A0A0L7LEQ3_OPEBR</name>
<accession>A0A0L7LEQ3</accession>
<evidence type="ECO:0000313" key="3">
    <source>
        <dbReference type="Proteomes" id="UP000037510"/>
    </source>
</evidence>
<feature type="compositionally biased region" description="Pro residues" evidence="1">
    <location>
        <begin position="16"/>
        <end position="26"/>
    </location>
</feature>